<reference evidence="3 4" key="1">
    <citation type="submission" date="2020-06" db="EMBL/GenBank/DDBJ databases">
        <authorList>
            <person name="Li R."/>
            <person name="Bekaert M."/>
        </authorList>
    </citation>
    <scope>NUCLEOTIDE SEQUENCE [LARGE SCALE GENOMIC DNA]</scope>
    <source>
        <strain evidence="4">wild</strain>
    </source>
</reference>
<evidence type="ECO:0000259" key="2">
    <source>
        <dbReference type="PROSITE" id="PS50119"/>
    </source>
</evidence>
<dbReference type="OrthoDB" id="10320052at2759"/>
<dbReference type="Proteomes" id="UP000507470">
    <property type="component" value="Unassembled WGS sequence"/>
</dbReference>
<dbReference type="PROSITE" id="PS50119">
    <property type="entry name" value="ZF_BBOX"/>
    <property type="match status" value="2"/>
</dbReference>
<dbReference type="PANTHER" id="PTHR25462:SF296">
    <property type="entry name" value="MEIOTIC P26, ISOFORM F"/>
    <property type="match status" value="1"/>
</dbReference>
<dbReference type="Gene3D" id="3.30.160.60">
    <property type="entry name" value="Classic Zinc Finger"/>
    <property type="match status" value="1"/>
</dbReference>
<keyword evidence="4" id="KW-1185">Reference proteome</keyword>
<gene>
    <name evidence="3" type="ORF">MCOR_58174</name>
</gene>
<dbReference type="CDD" id="cd19756">
    <property type="entry name" value="Bbox2"/>
    <property type="match status" value="1"/>
</dbReference>
<proteinExistence type="predicted"/>
<dbReference type="PANTHER" id="PTHR25462">
    <property type="entry name" value="BONUS, ISOFORM C-RELATED"/>
    <property type="match status" value="1"/>
</dbReference>
<dbReference type="SUPFAM" id="SSF57845">
    <property type="entry name" value="B-box zinc-binding domain"/>
    <property type="match status" value="1"/>
</dbReference>
<protein>
    <recommendedName>
        <fullName evidence="2">B box-type domain-containing protein</fullName>
    </recommendedName>
</protein>
<dbReference type="GO" id="GO:0008270">
    <property type="term" value="F:zinc ion binding"/>
    <property type="evidence" value="ECO:0007669"/>
    <property type="project" value="UniProtKB-KW"/>
</dbReference>
<organism evidence="3 4">
    <name type="scientific">Mytilus coruscus</name>
    <name type="common">Sea mussel</name>
    <dbReference type="NCBI Taxonomy" id="42192"/>
    <lineage>
        <taxon>Eukaryota</taxon>
        <taxon>Metazoa</taxon>
        <taxon>Spiralia</taxon>
        <taxon>Lophotrochozoa</taxon>
        <taxon>Mollusca</taxon>
        <taxon>Bivalvia</taxon>
        <taxon>Autobranchia</taxon>
        <taxon>Pteriomorphia</taxon>
        <taxon>Mytilida</taxon>
        <taxon>Mytiloidea</taxon>
        <taxon>Mytilidae</taxon>
        <taxon>Mytilinae</taxon>
        <taxon>Mytilus</taxon>
    </lineage>
</organism>
<feature type="domain" description="B box-type" evidence="2">
    <location>
        <begin position="62"/>
        <end position="96"/>
    </location>
</feature>
<dbReference type="Gene3D" id="2.120.10.30">
    <property type="entry name" value="TolB, C-terminal domain"/>
    <property type="match status" value="1"/>
</dbReference>
<dbReference type="SUPFAM" id="SSF101898">
    <property type="entry name" value="NHL repeat"/>
    <property type="match status" value="1"/>
</dbReference>
<keyword evidence="1" id="KW-0863">Zinc-finger</keyword>
<name>A0A6J8F4A9_MYTCO</name>
<keyword evidence="1" id="KW-0479">Metal-binding</keyword>
<dbReference type="AlphaFoldDB" id="A0A6J8F4A9"/>
<accession>A0A6J8F4A9</accession>
<keyword evidence="1" id="KW-0862">Zinc</keyword>
<feature type="domain" description="B box-type" evidence="2">
    <location>
        <begin position="2"/>
        <end position="50"/>
    </location>
</feature>
<dbReference type="Pfam" id="PF00643">
    <property type="entry name" value="zf-B_box"/>
    <property type="match status" value="1"/>
</dbReference>
<evidence type="ECO:0000256" key="1">
    <source>
        <dbReference type="PROSITE-ProRule" id="PRU00024"/>
    </source>
</evidence>
<dbReference type="SMART" id="SM00336">
    <property type="entry name" value="BBOX"/>
    <property type="match status" value="2"/>
</dbReference>
<evidence type="ECO:0000313" key="3">
    <source>
        <dbReference type="EMBL" id="CAC5426475.1"/>
    </source>
</evidence>
<dbReference type="EMBL" id="CACVKT020010430">
    <property type="protein sequence ID" value="CAC5426475.1"/>
    <property type="molecule type" value="Genomic_DNA"/>
</dbReference>
<dbReference type="InterPro" id="IPR047153">
    <property type="entry name" value="TRIM45/56/19-like"/>
</dbReference>
<dbReference type="InterPro" id="IPR000315">
    <property type="entry name" value="Znf_B-box"/>
</dbReference>
<evidence type="ECO:0000313" key="4">
    <source>
        <dbReference type="Proteomes" id="UP000507470"/>
    </source>
</evidence>
<dbReference type="InterPro" id="IPR011042">
    <property type="entry name" value="6-blade_b-propeller_TolB-like"/>
</dbReference>
<sequence>MTDRALCAGCQRDGDNTSAGSWCSDCGELVCNACAKFHKKLSPPHTIVPIERVQNLSSTLLELSRKCEYHPGQKIVFFCSQHDCVLCDSCMSESHESCKPIISIEKAAKGVKNGAAVFDLESRMGNLCQVVQKTLDDQLRYKKEFQNTRKEIGTQISEIKTRVIEHISKLEETLIKDLDQKYTEHEDTFIEGESSLQSMLESVTSCLMEFKSLKPHVTEIHLFKALKYLDAKTCLQEVEVRKIQKTSFPKLEFQPEIGFTNLMKSFPSFGTVKVTREPMQLSAVLGIDQQGQALVRPISNQRKLSLFTSFKTTELGKDVYIRSGCFIPRNRLLLPNYNDDKIHVCQLDGSNSSSIQLRYNPHAVSLYDSYQALVTSNHRGFIEIVDIENLKAGKNIQVGLECKGIASVNRNICVRDSFSSLSMVDIDGIELRKTSTTSDPLCLSLNKTNEIYFTAVFDDNVYVIKSDGKEHVFYNDPGLKDPYGIAVDNNDDVYVAGRKSNAIHRISRDGQRQDIALDEKDGIKGPMGLSFNDLTRELMVVNEEGWSIRIYKIQ</sequence>